<evidence type="ECO:0000313" key="3">
    <source>
        <dbReference type="Proteomes" id="UP000315344"/>
    </source>
</evidence>
<feature type="compositionally biased region" description="Low complexity" evidence="1">
    <location>
        <begin position="111"/>
        <end position="127"/>
    </location>
</feature>
<accession>A0A533I849</accession>
<dbReference type="Proteomes" id="UP000315344">
    <property type="component" value="Unassembled WGS sequence"/>
</dbReference>
<feature type="region of interest" description="Disordered" evidence="1">
    <location>
        <begin position="111"/>
        <end position="131"/>
    </location>
</feature>
<comment type="caution">
    <text evidence="2">The sequence shown here is derived from an EMBL/GenBank/DDBJ whole genome shotgun (WGS) entry which is preliminary data.</text>
</comment>
<dbReference type="EMBL" id="VAFL01000005">
    <property type="protein sequence ID" value="TKW66911.1"/>
    <property type="molecule type" value="Genomic_DNA"/>
</dbReference>
<proteinExistence type="predicted"/>
<sequence length="333" mass="34959">MDKSELLVGIAGIAALGAIAKPNSRVSDVIETANIIAGLSGRNGLGGTLPRAVSGLGDTLRAIRDMGGSLPPLIPTGGGAAVADLPTTPSAGISAGGQVPPAPAISAPVPAAAAPATEPPAEAGRAADPGKLSTDCTDKWLVITIDRTQKQEFGGVWECTLGQLRMELWDKRDSGSGDLIMECYTVERGAHRNQRVAQTATMILAGDDYGINIHAGEVMSTYNYRVQDKVNNIKPRPALAVYGTGFGAVGARSGICIHHGSSHRWSTGCILLTPTTGERSGGRWVFPLAPSCDTQMEFRKNVLTFAKMPTARVYSQGGARKLDRVRLIIRECF</sequence>
<name>A0A533I849_PARDE</name>
<gene>
    <name evidence="2" type="ORF">DI616_07475</name>
</gene>
<protein>
    <submittedName>
        <fullName evidence="2">Uncharacterized protein</fullName>
    </submittedName>
</protein>
<reference evidence="2 3" key="1">
    <citation type="journal article" date="2017" name="Nat. Commun.">
        <title>In situ click chemistry generation of cyclooxygenase-2 inhibitors.</title>
        <authorList>
            <person name="Bhardwaj A."/>
            <person name="Kaur J."/>
            <person name="Wuest M."/>
            <person name="Wuest F."/>
        </authorList>
    </citation>
    <scope>NUCLEOTIDE SEQUENCE [LARGE SCALE GENOMIC DNA]</scope>
    <source>
        <strain evidence="2">S2_012_000_R3_94</strain>
    </source>
</reference>
<organism evidence="2 3">
    <name type="scientific">Paracoccus denitrificans</name>
    <dbReference type="NCBI Taxonomy" id="266"/>
    <lineage>
        <taxon>Bacteria</taxon>
        <taxon>Pseudomonadati</taxon>
        <taxon>Pseudomonadota</taxon>
        <taxon>Alphaproteobacteria</taxon>
        <taxon>Rhodobacterales</taxon>
        <taxon>Paracoccaceae</taxon>
        <taxon>Paracoccus</taxon>
    </lineage>
</organism>
<dbReference type="AlphaFoldDB" id="A0A533I849"/>
<evidence type="ECO:0000313" key="2">
    <source>
        <dbReference type="EMBL" id="TKW66911.1"/>
    </source>
</evidence>
<evidence type="ECO:0000256" key="1">
    <source>
        <dbReference type="SAM" id="MobiDB-lite"/>
    </source>
</evidence>